<dbReference type="Gene3D" id="6.10.340.10">
    <property type="match status" value="1"/>
</dbReference>
<dbReference type="SMART" id="SM00065">
    <property type="entry name" value="GAF"/>
    <property type="match status" value="1"/>
</dbReference>
<feature type="domain" description="GGDEF" evidence="5">
    <location>
        <begin position="457"/>
        <end position="590"/>
    </location>
</feature>
<comment type="caution">
    <text evidence="6">The sequence shown here is derived from an EMBL/GenBank/DDBJ whole genome shotgun (WGS) entry which is preliminary data.</text>
</comment>
<keyword evidence="3" id="KW-1133">Transmembrane helix</keyword>
<dbReference type="NCBIfam" id="TIGR00254">
    <property type="entry name" value="GGDEF"/>
    <property type="match status" value="1"/>
</dbReference>
<dbReference type="EMBL" id="JACVVX010000001">
    <property type="protein sequence ID" value="MBD0413200.1"/>
    <property type="molecule type" value="Genomic_DNA"/>
</dbReference>
<dbReference type="Gene3D" id="3.30.70.270">
    <property type="match status" value="1"/>
</dbReference>
<feature type="domain" description="HAMP" evidence="4">
    <location>
        <begin position="207"/>
        <end position="260"/>
    </location>
</feature>
<dbReference type="PANTHER" id="PTHR45138">
    <property type="entry name" value="REGULATORY COMPONENTS OF SENSORY TRANSDUCTION SYSTEM"/>
    <property type="match status" value="1"/>
</dbReference>
<dbReference type="SUPFAM" id="SSF158472">
    <property type="entry name" value="HAMP domain-like"/>
    <property type="match status" value="1"/>
</dbReference>
<dbReference type="Proteomes" id="UP000643405">
    <property type="component" value="Unassembled WGS sequence"/>
</dbReference>
<sequence length="598" mass="66577">MRINQITNWAYGVTVVLTVLSGTAFILSSRSATQERVAVEQHLKLDALAEDLALGAEERSDEARLYVMRGDERHLAGFYLKEDAERRLEEAIGGVQQYGVTPPELALLKQVEQKAEELDRIELAAIEAYRTGDRQGAQQMLFADEHVRLQTELLESVDQFRKMTTQRTESALEAARQRSDLLGFAARIMLTMTAAVFIGVLYFVLKRRVSVPLTRMTGIVTRLAKQDYAVEVPLDMRRDEIGEMNDAIHIFRENGLERARLDAERRQDQATKDLILQMMHRLQACQVQAELAEVVARFAPQIFPSLAGQLFMLNDSRTQLSLLGSWLDPKNSASSFPMGACWGLRRGHPHLSNRGESDITCQHLEENALSGLCVPLIALGDMIGLLYFEERSGEAFEVEPSRLYLELIAENVGLAAANLQLREKLTNMAIRDALTGLLNRRSLDETLNRYIREQAQHPLICLMIDIDHFKRFNDLHGHDAGDAVMQYASQIFVDTVKDAGSIYRFGGEEFTVLMPDIDHAAGFKIAEKLRTAISTTPFSHRGRVLGHISVSVGIASSPTGGSAATLMTRADAALLEAKSAGRNVTISSDQPKLVMKQG</sequence>
<dbReference type="EC" id="2.7.7.65" evidence="1"/>
<dbReference type="GO" id="GO:0005886">
    <property type="term" value="C:plasma membrane"/>
    <property type="evidence" value="ECO:0007669"/>
    <property type="project" value="TreeGrafter"/>
</dbReference>
<evidence type="ECO:0000313" key="7">
    <source>
        <dbReference type="Proteomes" id="UP000643405"/>
    </source>
</evidence>
<dbReference type="GO" id="GO:0052621">
    <property type="term" value="F:diguanylate cyclase activity"/>
    <property type="evidence" value="ECO:0007669"/>
    <property type="project" value="UniProtKB-EC"/>
</dbReference>
<accession>A0A8J6U3S4</accession>
<dbReference type="SMART" id="SM00304">
    <property type="entry name" value="HAMP"/>
    <property type="match status" value="1"/>
</dbReference>
<dbReference type="GO" id="GO:0007165">
    <property type="term" value="P:signal transduction"/>
    <property type="evidence" value="ECO:0007669"/>
    <property type="project" value="InterPro"/>
</dbReference>
<dbReference type="RefSeq" id="WP_188162652.1">
    <property type="nucleotide sequence ID" value="NZ_JACVVX010000001.1"/>
</dbReference>
<dbReference type="Pfam" id="PF00990">
    <property type="entry name" value="GGDEF"/>
    <property type="match status" value="1"/>
</dbReference>
<dbReference type="InterPro" id="IPR000160">
    <property type="entry name" value="GGDEF_dom"/>
</dbReference>
<reference evidence="6" key="1">
    <citation type="submission" date="2020-09" db="EMBL/GenBank/DDBJ databases">
        <title>Genome seq and assembly of Tianweitania sp.</title>
        <authorList>
            <person name="Chhetri G."/>
        </authorList>
    </citation>
    <scope>NUCLEOTIDE SEQUENCE</scope>
    <source>
        <strain evidence="6">Rool2</strain>
    </source>
</reference>
<dbReference type="SMART" id="SM00267">
    <property type="entry name" value="GGDEF"/>
    <property type="match status" value="1"/>
</dbReference>
<name>A0A8J6U3S4_9HYPH</name>
<dbReference type="PROSITE" id="PS50885">
    <property type="entry name" value="HAMP"/>
    <property type="match status" value="1"/>
</dbReference>
<evidence type="ECO:0000259" key="4">
    <source>
        <dbReference type="PROSITE" id="PS50885"/>
    </source>
</evidence>
<dbReference type="SUPFAM" id="SSF55781">
    <property type="entry name" value="GAF domain-like"/>
    <property type="match status" value="1"/>
</dbReference>
<keyword evidence="7" id="KW-1185">Reference proteome</keyword>
<dbReference type="CDD" id="cd06225">
    <property type="entry name" value="HAMP"/>
    <property type="match status" value="1"/>
</dbReference>
<protein>
    <recommendedName>
        <fullName evidence="1">diguanylate cyclase</fullName>
        <ecNumber evidence="1">2.7.7.65</ecNumber>
    </recommendedName>
</protein>
<dbReference type="InterPro" id="IPR029787">
    <property type="entry name" value="Nucleotide_cyclase"/>
</dbReference>
<evidence type="ECO:0000256" key="3">
    <source>
        <dbReference type="SAM" id="Phobius"/>
    </source>
</evidence>
<proteinExistence type="predicted"/>
<dbReference type="PROSITE" id="PS50887">
    <property type="entry name" value="GGDEF"/>
    <property type="match status" value="1"/>
</dbReference>
<dbReference type="InterPro" id="IPR003660">
    <property type="entry name" value="HAMP_dom"/>
</dbReference>
<dbReference type="PANTHER" id="PTHR45138:SF9">
    <property type="entry name" value="DIGUANYLATE CYCLASE DGCM-RELATED"/>
    <property type="match status" value="1"/>
</dbReference>
<dbReference type="InterPro" id="IPR043128">
    <property type="entry name" value="Rev_trsase/Diguanyl_cyclase"/>
</dbReference>
<dbReference type="AlphaFoldDB" id="A0A8J6U3S4"/>
<evidence type="ECO:0000259" key="5">
    <source>
        <dbReference type="PROSITE" id="PS50887"/>
    </source>
</evidence>
<evidence type="ECO:0000256" key="2">
    <source>
        <dbReference type="ARBA" id="ARBA00034247"/>
    </source>
</evidence>
<dbReference type="InterPro" id="IPR050469">
    <property type="entry name" value="Diguanylate_Cyclase"/>
</dbReference>
<keyword evidence="3" id="KW-0472">Membrane</keyword>
<dbReference type="InterPro" id="IPR003018">
    <property type="entry name" value="GAF"/>
</dbReference>
<dbReference type="Pfam" id="PF00672">
    <property type="entry name" value="HAMP"/>
    <property type="match status" value="1"/>
</dbReference>
<dbReference type="InterPro" id="IPR029016">
    <property type="entry name" value="GAF-like_dom_sf"/>
</dbReference>
<dbReference type="SUPFAM" id="SSF55073">
    <property type="entry name" value="Nucleotide cyclase"/>
    <property type="match status" value="1"/>
</dbReference>
<keyword evidence="3" id="KW-0812">Transmembrane</keyword>
<dbReference type="GO" id="GO:1902201">
    <property type="term" value="P:negative regulation of bacterial-type flagellum-dependent cell motility"/>
    <property type="evidence" value="ECO:0007669"/>
    <property type="project" value="TreeGrafter"/>
</dbReference>
<dbReference type="CDD" id="cd01949">
    <property type="entry name" value="GGDEF"/>
    <property type="match status" value="1"/>
</dbReference>
<evidence type="ECO:0000256" key="1">
    <source>
        <dbReference type="ARBA" id="ARBA00012528"/>
    </source>
</evidence>
<comment type="catalytic activity">
    <reaction evidence="2">
        <text>2 GTP = 3',3'-c-di-GMP + 2 diphosphate</text>
        <dbReference type="Rhea" id="RHEA:24898"/>
        <dbReference type="ChEBI" id="CHEBI:33019"/>
        <dbReference type="ChEBI" id="CHEBI:37565"/>
        <dbReference type="ChEBI" id="CHEBI:58805"/>
        <dbReference type="EC" id="2.7.7.65"/>
    </reaction>
</comment>
<gene>
    <name evidence="6" type="ORF">ICI42_00835</name>
</gene>
<dbReference type="FunFam" id="3.30.70.270:FF:000001">
    <property type="entry name" value="Diguanylate cyclase domain protein"/>
    <property type="match status" value="1"/>
</dbReference>
<feature type="transmembrane region" description="Helical" evidence="3">
    <location>
        <begin position="184"/>
        <end position="205"/>
    </location>
</feature>
<evidence type="ECO:0000313" key="6">
    <source>
        <dbReference type="EMBL" id="MBD0413200.1"/>
    </source>
</evidence>
<organism evidence="6 7">
    <name type="scientific">Oryzicola mucosus</name>
    <dbReference type="NCBI Taxonomy" id="2767425"/>
    <lineage>
        <taxon>Bacteria</taxon>
        <taxon>Pseudomonadati</taxon>
        <taxon>Pseudomonadota</taxon>
        <taxon>Alphaproteobacteria</taxon>
        <taxon>Hyphomicrobiales</taxon>
        <taxon>Phyllobacteriaceae</taxon>
        <taxon>Oryzicola</taxon>
    </lineage>
</organism>
<dbReference type="GO" id="GO:0043709">
    <property type="term" value="P:cell adhesion involved in single-species biofilm formation"/>
    <property type="evidence" value="ECO:0007669"/>
    <property type="project" value="TreeGrafter"/>
</dbReference>
<feature type="transmembrane region" description="Helical" evidence="3">
    <location>
        <begin position="6"/>
        <end position="27"/>
    </location>
</feature>
<dbReference type="Gene3D" id="3.30.450.40">
    <property type="match status" value="1"/>
</dbReference>